<sequence>MAVATGTACRVITRFAPSPTGPLHIGHAYSAILAFEAAQKAGGTFLLRIEDFDSTRCKPDFEAQIYDDLAWLGLSWPAPRRQSDHMFDYANVIAALADKNLVFPCSCNRRLILETGAGTGPDGPIYPGTCTNRPMDQAQSGDAIRLNLTKALDHLPSQLSYIDTDETVTLETHNLPQTIGAPILRRRDTGDPAYHLTCTHDDALQGVTHIIRGADVAALTPIHIVLQHLMGWPTPRYIHHDLITDESGKRLAKINKSKSIASYRAEGATQNDIRRMIGLPASFRQ</sequence>
<evidence type="ECO:0000256" key="5">
    <source>
        <dbReference type="ARBA" id="ARBA00022840"/>
    </source>
</evidence>
<dbReference type="GO" id="GO:0005829">
    <property type="term" value="C:cytosol"/>
    <property type="evidence" value="ECO:0007669"/>
    <property type="project" value="TreeGrafter"/>
</dbReference>
<dbReference type="InterPro" id="IPR049940">
    <property type="entry name" value="GluQ/Sye"/>
</dbReference>
<dbReference type="AlphaFoldDB" id="A0A7W9BPL8"/>
<dbReference type="Gene3D" id="3.40.50.620">
    <property type="entry name" value="HUPs"/>
    <property type="match status" value="1"/>
</dbReference>
<gene>
    <name evidence="9" type="ORF">FHS72_003514</name>
</gene>
<comment type="caution">
    <text evidence="9">The sequence shown here is derived from an EMBL/GenBank/DDBJ whole genome shotgun (WGS) entry which is preliminary data.</text>
</comment>
<protein>
    <submittedName>
        <fullName evidence="9">Glutamyl-Q tRNA(Asp) synthetase</fullName>
        <ecNumber evidence="9">6.1.1.-</ecNumber>
    </submittedName>
</protein>
<dbReference type="EMBL" id="JACIJM010000015">
    <property type="protein sequence ID" value="MBB5723869.1"/>
    <property type="molecule type" value="Genomic_DNA"/>
</dbReference>
<evidence type="ECO:0000256" key="2">
    <source>
        <dbReference type="ARBA" id="ARBA00022723"/>
    </source>
</evidence>
<evidence type="ECO:0000256" key="1">
    <source>
        <dbReference type="ARBA" id="ARBA00022598"/>
    </source>
</evidence>
<keyword evidence="4" id="KW-0862">Zinc</keyword>
<dbReference type="GO" id="GO:0006424">
    <property type="term" value="P:glutamyl-tRNA aminoacylation"/>
    <property type="evidence" value="ECO:0007669"/>
    <property type="project" value="TreeGrafter"/>
</dbReference>
<reference evidence="9 10" key="1">
    <citation type="submission" date="2020-08" db="EMBL/GenBank/DDBJ databases">
        <title>Genomic Encyclopedia of Type Strains, Phase IV (KMG-IV): sequencing the most valuable type-strain genomes for metagenomic binning, comparative biology and taxonomic classification.</title>
        <authorList>
            <person name="Goeker M."/>
        </authorList>
    </citation>
    <scope>NUCLEOTIDE SEQUENCE [LARGE SCALE GENOMIC DNA]</scope>
    <source>
        <strain evidence="9 10">DSM 101064</strain>
    </source>
</reference>
<evidence type="ECO:0000256" key="4">
    <source>
        <dbReference type="ARBA" id="ARBA00022833"/>
    </source>
</evidence>
<dbReference type="InterPro" id="IPR014729">
    <property type="entry name" value="Rossmann-like_a/b/a_fold"/>
</dbReference>
<evidence type="ECO:0000313" key="10">
    <source>
        <dbReference type="Proteomes" id="UP000535415"/>
    </source>
</evidence>
<dbReference type="InterPro" id="IPR000924">
    <property type="entry name" value="Glu/Gln-tRNA-synth"/>
</dbReference>
<dbReference type="PROSITE" id="PS00178">
    <property type="entry name" value="AA_TRNA_LIGASE_I"/>
    <property type="match status" value="1"/>
</dbReference>
<dbReference type="InterPro" id="IPR001412">
    <property type="entry name" value="aa-tRNA-synth_I_CS"/>
</dbReference>
<accession>A0A7W9BPL8</accession>
<dbReference type="SUPFAM" id="SSF52374">
    <property type="entry name" value="Nucleotidylyl transferase"/>
    <property type="match status" value="1"/>
</dbReference>
<keyword evidence="7" id="KW-0648">Protein biosynthesis</keyword>
<keyword evidence="3 7" id="KW-0547">Nucleotide-binding</keyword>
<keyword evidence="2" id="KW-0479">Metal-binding</keyword>
<keyword evidence="1 7" id="KW-0436">Ligase</keyword>
<name>A0A7W9BPL8_9RHOB</name>
<proteinExistence type="inferred from homology"/>
<dbReference type="EC" id="6.1.1.-" evidence="9"/>
<dbReference type="PANTHER" id="PTHR43311">
    <property type="entry name" value="GLUTAMATE--TRNA LIGASE"/>
    <property type="match status" value="1"/>
</dbReference>
<dbReference type="GO" id="GO:0005524">
    <property type="term" value="F:ATP binding"/>
    <property type="evidence" value="ECO:0007669"/>
    <property type="project" value="UniProtKB-KW"/>
</dbReference>
<feature type="domain" description="Glutamyl/glutaminyl-tRNA synthetase class Ib catalytic" evidence="8">
    <location>
        <begin position="11"/>
        <end position="277"/>
    </location>
</feature>
<evidence type="ECO:0000256" key="3">
    <source>
        <dbReference type="ARBA" id="ARBA00022741"/>
    </source>
</evidence>
<comment type="similarity">
    <text evidence="7">Belongs to the class-I aminoacyl-tRNA synthetase family.</text>
</comment>
<evidence type="ECO:0000313" key="9">
    <source>
        <dbReference type="EMBL" id="MBB5723869.1"/>
    </source>
</evidence>
<dbReference type="RefSeq" id="WP_343042714.1">
    <property type="nucleotide sequence ID" value="NZ_JACIJM010000015.1"/>
</dbReference>
<dbReference type="InterPro" id="IPR020058">
    <property type="entry name" value="Glu/Gln-tRNA-synth_Ib_cat-dom"/>
</dbReference>
<evidence type="ECO:0000259" key="8">
    <source>
        <dbReference type="Pfam" id="PF00749"/>
    </source>
</evidence>
<keyword evidence="6 7" id="KW-0030">Aminoacyl-tRNA synthetase</keyword>
<keyword evidence="5 7" id="KW-0067">ATP-binding</keyword>
<dbReference type="GO" id="GO:0004818">
    <property type="term" value="F:glutamate-tRNA ligase activity"/>
    <property type="evidence" value="ECO:0007669"/>
    <property type="project" value="TreeGrafter"/>
</dbReference>
<dbReference type="Pfam" id="PF00749">
    <property type="entry name" value="tRNA-synt_1c"/>
    <property type="match status" value="1"/>
</dbReference>
<dbReference type="PANTHER" id="PTHR43311:SF1">
    <property type="entry name" value="GLUTAMYL-Q TRNA(ASP) SYNTHETASE"/>
    <property type="match status" value="1"/>
</dbReference>
<keyword evidence="10" id="KW-1185">Reference proteome</keyword>
<dbReference type="NCBIfam" id="NF004315">
    <property type="entry name" value="PRK05710.1-4"/>
    <property type="match status" value="1"/>
</dbReference>
<evidence type="ECO:0000256" key="7">
    <source>
        <dbReference type="RuleBase" id="RU363037"/>
    </source>
</evidence>
<evidence type="ECO:0000256" key="6">
    <source>
        <dbReference type="ARBA" id="ARBA00023146"/>
    </source>
</evidence>
<dbReference type="Proteomes" id="UP000535415">
    <property type="component" value="Unassembled WGS sequence"/>
</dbReference>
<organism evidence="9 10">
    <name type="scientific">Yoonia ponticola</name>
    <dbReference type="NCBI Taxonomy" id="1524255"/>
    <lineage>
        <taxon>Bacteria</taxon>
        <taxon>Pseudomonadati</taxon>
        <taxon>Pseudomonadota</taxon>
        <taxon>Alphaproteobacteria</taxon>
        <taxon>Rhodobacterales</taxon>
        <taxon>Paracoccaceae</taxon>
        <taxon>Yoonia</taxon>
    </lineage>
</organism>
<dbReference type="PRINTS" id="PR00987">
    <property type="entry name" value="TRNASYNTHGLU"/>
</dbReference>